<reference evidence="9" key="1">
    <citation type="submission" date="2020-08" db="EMBL/GenBank/DDBJ databases">
        <title>Genome sequencing and assembly of the red palm weevil Rhynchophorus ferrugineus.</title>
        <authorList>
            <person name="Dias G.B."/>
            <person name="Bergman C.M."/>
            <person name="Manee M."/>
        </authorList>
    </citation>
    <scope>NUCLEOTIDE SEQUENCE</scope>
    <source>
        <strain evidence="9">AA-2017</strain>
        <tissue evidence="9">Whole larva</tissue>
    </source>
</reference>
<sequence>MFSSTGLCAALLFLASVVLAANQTETSNNTLVLLHVLHRHGDRTPNNIGYANNPISNESFYYPYGFGEVSKNGMRTAYKIGILLRQRYSSYLGDVLNLKYNYARSTDASRTKASLELVLAALWPPRRQEKFWPCLNWQPVPFYYDGRDMQLNGHRCQVYRDEYNAVFNSTATQSAISVYQEWYDYISNATGEDFSTPSDVFNLYMDITAQLAYGYPIEDWLKPIYPEIMERIAVDQYYLDANTTLLRQYGAGFLLKKIIEDTQSKINGTISPAERKLFIYAAHERNLAFTLISLGVFNDRVPPYGCFILFEVHLIDGVYGFKIFYHDWTTTDPKLMIIPGCQEFCPFDTFTELLKDVIPDTAGC</sequence>
<dbReference type="InterPro" id="IPR050645">
    <property type="entry name" value="Histidine_acid_phosphatase"/>
</dbReference>
<dbReference type="AlphaFoldDB" id="A0A834I1B6"/>
<keyword evidence="7" id="KW-0325">Glycoprotein</keyword>
<dbReference type="SUPFAM" id="SSF53254">
    <property type="entry name" value="Phosphoglycerate mutase-like"/>
    <property type="match status" value="1"/>
</dbReference>
<evidence type="ECO:0000256" key="7">
    <source>
        <dbReference type="ARBA" id="ARBA00023180"/>
    </source>
</evidence>
<dbReference type="CDD" id="cd07061">
    <property type="entry name" value="HP_HAP_like"/>
    <property type="match status" value="1"/>
</dbReference>
<keyword evidence="4 8" id="KW-0732">Signal</keyword>
<evidence type="ECO:0000313" key="9">
    <source>
        <dbReference type="EMBL" id="KAF7270396.1"/>
    </source>
</evidence>
<dbReference type="Proteomes" id="UP000625711">
    <property type="component" value="Unassembled WGS sequence"/>
</dbReference>
<organism evidence="9 10">
    <name type="scientific">Rhynchophorus ferrugineus</name>
    <name type="common">Red palm weevil</name>
    <name type="synonym">Curculio ferrugineus</name>
    <dbReference type="NCBI Taxonomy" id="354439"/>
    <lineage>
        <taxon>Eukaryota</taxon>
        <taxon>Metazoa</taxon>
        <taxon>Ecdysozoa</taxon>
        <taxon>Arthropoda</taxon>
        <taxon>Hexapoda</taxon>
        <taxon>Insecta</taxon>
        <taxon>Pterygota</taxon>
        <taxon>Neoptera</taxon>
        <taxon>Endopterygota</taxon>
        <taxon>Coleoptera</taxon>
        <taxon>Polyphaga</taxon>
        <taxon>Cucujiformia</taxon>
        <taxon>Curculionidae</taxon>
        <taxon>Dryophthorinae</taxon>
        <taxon>Rhynchophorus</taxon>
    </lineage>
</organism>
<dbReference type="GO" id="GO:0003993">
    <property type="term" value="F:acid phosphatase activity"/>
    <property type="evidence" value="ECO:0007669"/>
    <property type="project" value="UniProtKB-EC"/>
</dbReference>
<evidence type="ECO:0000313" key="10">
    <source>
        <dbReference type="Proteomes" id="UP000625711"/>
    </source>
</evidence>
<comment type="similarity">
    <text evidence="2">Belongs to the histidine acid phosphatase family.</text>
</comment>
<dbReference type="PANTHER" id="PTHR11567:SF211">
    <property type="entry name" value="PROSTATIC ACID PHOSPHATASE"/>
    <property type="match status" value="1"/>
</dbReference>
<accession>A0A834I1B6</accession>
<dbReference type="EC" id="3.1.3.2" evidence="3"/>
<proteinExistence type="inferred from homology"/>
<gene>
    <name evidence="9" type="ORF">GWI33_016630</name>
</gene>
<keyword evidence="6" id="KW-1015">Disulfide bond</keyword>
<feature type="signal peptide" evidence="8">
    <location>
        <begin position="1"/>
        <end position="20"/>
    </location>
</feature>
<evidence type="ECO:0000256" key="4">
    <source>
        <dbReference type="ARBA" id="ARBA00022729"/>
    </source>
</evidence>
<dbReference type="EMBL" id="JAACXV010014101">
    <property type="protein sequence ID" value="KAF7270396.1"/>
    <property type="molecule type" value="Genomic_DNA"/>
</dbReference>
<dbReference type="PANTHER" id="PTHR11567">
    <property type="entry name" value="ACID PHOSPHATASE-RELATED"/>
    <property type="match status" value="1"/>
</dbReference>
<dbReference type="Gene3D" id="3.40.50.1240">
    <property type="entry name" value="Phosphoglycerate mutase-like"/>
    <property type="match status" value="1"/>
</dbReference>
<comment type="caution">
    <text evidence="9">The sequence shown here is derived from an EMBL/GenBank/DDBJ whole genome shotgun (WGS) entry which is preliminary data.</text>
</comment>
<keyword evidence="10" id="KW-1185">Reference proteome</keyword>
<evidence type="ECO:0000256" key="3">
    <source>
        <dbReference type="ARBA" id="ARBA00012646"/>
    </source>
</evidence>
<dbReference type="PROSITE" id="PS00616">
    <property type="entry name" value="HIS_ACID_PHOSPHAT_1"/>
    <property type="match status" value="1"/>
</dbReference>
<comment type="catalytic activity">
    <reaction evidence="1">
        <text>a phosphate monoester + H2O = an alcohol + phosphate</text>
        <dbReference type="Rhea" id="RHEA:15017"/>
        <dbReference type="ChEBI" id="CHEBI:15377"/>
        <dbReference type="ChEBI" id="CHEBI:30879"/>
        <dbReference type="ChEBI" id="CHEBI:43474"/>
        <dbReference type="ChEBI" id="CHEBI:67140"/>
        <dbReference type="EC" id="3.1.3.2"/>
    </reaction>
</comment>
<name>A0A834I1B6_RHYFE</name>
<dbReference type="InterPro" id="IPR029033">
    <property type="entry name" value="His_PPase_superfam"/>
</dbReference>
<dbReference type="OrthoDB" id="10257284at2759"/>
<evidence type="ECO:0000256" key="5">
    <source>
        <dbReference type="ARBA" id="ARBA00022801"/>
    </source>
</evidence>
<dbReference type="Pfam" id="PF00328">
    <property type="entry name" value="His_Phos_2"/>
    <property type="match status" value="1"/>
</dbReference>
<evidence type="ECO:0000256" key="6">
    <source>
        <dbReference type="ARBA" id="ARBA00023157"/>
    </source>
</evidence>
<protein>
    <recommendedName>
        <fullName evidence="3">acid phosphatase</fullName>
        <ecNumber evidence="3">3.1.3.2</ecNumber>
    </recommendedName>
</protein>
<evidence type="ECO:0000256" key="1">
    <source>
        <dbReference type="ARBA" id="ARBA00000032"/>
    </source>
</evidence>
<evidence type="ECO:0000256" key="2">
    <source>
        <dbReference type="ARBA" id="ARBA00005375"/>
    </source>
</evidence>
<feature type="chain" id="PRO_5032731932" description="acid phosphatase" evidence="8">
    <location>
        <begin position="21"/>
        <end position="364"/>
    </location>
</feature>
<dbReference type="InterPro" id="IPR033379">
    <property type="entry name" value="Acid_Pase_AS"/>
</dbReference>
<keyword evidence="5" id="KW-0378">Hydrolase</keyword>
<evidence type="ECO:0000256" key="8">
    <source>
        <dbReference type="SAM" id="SignalP"/>
    </source>
</evidence>
<dbReference type="InterPro" id="IPR000560">
    <property type="entry name" value="His_Pase_clade-2"/>
</dbReference>